<protein>
    <recommendedName>
        <fullName evidence="11">Potassium-transporting ATPase KdpC subunit</fullName>
    </recommendedName>
    <alternativeName>
        <fullName evidence="11">ATP phosphohydrolase [potassium-transporting] C chain</fullName>
    </alternativeName>
    <alternativeName>
        <fullName evidence="11">Potassium-binding and translocating subunit C</fullName>
    </alternativeName>
    <alternativeName>
        <fullName evidence="11">Potassium-translocating ATPase C chain</fullName>
    </alternativeName>
</protein>
<evidence type="ECO:0000256" key="1">
    <source>
        <dbReference type="ARBA" id="ARBA00022448"/>
    </source>
</evidence>
<sequence length="206" mass="22073">MVLSQLRPALVLFLLLSLLTGIVYPLGMTALSGLILPDRAAGSLVYDRGRVIGSSLIGQDFASPRYFHGRPSATMGPDPRDSSKTVATPYNAAASLASNAGPTSKALLDRVTATTNVLKLENPEAMARGWRIPVELVMTSASGLDPDLSPEGALFQVLRVARARGLDEERIRHLVLTSIRQPLLGFLGEPHVNVLALNRALDRLAQ</sequence>
<dbReference type="PANTHER" id="PTHR30042">
    <property type="entry name" value="POTASSIUM-TRANSPORTING ATPASE C CHAIN"/>
    <property type="match status" value="1"/>
</dbReference>
<keyword evidence="13" id="KW-1185">Reference proteome</keyword>
<dbReference type="InterPro" id="IPR003820">
    <property type="entry name" value="KdpC"/>
</dbReference>
<keyword evidence="3 11" id="KW-0633">Potassium transport</keyword>
<dbReference type="PIRSF" id="PIRSF001296">
    <property type="entry name" value="K_ATPase_KdpC"/>
    <property type="match status" value="1"/>
</dbReference>
<comment type="subcellular location">
    <subcellularLocation>
        <location evidence="11">Cell membrane</location>
        <topology evidence="11">Single-pass membrane protein</topology>
    </subcellularLocation>
</comment>
<comment type="similarity">
    <text evidence="11">Belongs to the KdpC family.</text>
</comment>
<accession>A0ABQ0Q253</accession>
<name>A0ABQ0Q253_9PROT</name>
<evidence type="ECO:0000256" key="4">
    <source>
        <dbReference type="ARBA" id="ARBA00022692"/>
    </source>
</evidence>
<keyword evidence="2 11" id="KW-1003">Cell membrane</keyword>
<evidence type="ECO:0000256" key="3">
    <source>
        <dbReference type="ARBA" id="ARBA00022538"/>
    </source>
</evidence>
<keyword evidence="4 11" id="KW-0812">Transmembrane</keyword>
<evidence type="ECO:0000256" key="5">
    <source>
        <dbReference type="ARBA" id="ARBA00022741"/>
    </source>
</evidence>
<comment type="function">
    <text evidence="11">Part of the high-affinity ATP-driven potassium transport (or Kdp) system, which catalyzes the hydrolysis of ATP coupled with the electrogenic transport of potassium into the cytoplasm. This subunit acts as a catalytic chaperone that increases the ATP-binding affinity of the ATP-hydrolyzing subunit KdpB by the formation of a transient KdpB/KdpC/ATP ternary complex.</text>
</comment>
<comment type="subunit">
    <text evidence="11">The system is composed of three essential subunits: KdpA, KdpB and KdpC.</text>
</comment>
<dbReference type="Pfam" id="PF02669">
    <property type="entry name" value="KdpC"/>
    <property type="match status" value="1"/>
</dbReference>
<keyword evidence="5 11" id="KW-0547">Nucleotide-binding</keyword>
<dbReference type="Proteomes" id="UP001062776">
    <property type="component" value="Unassembled WGS sequence"/>
</dbReference>
<evidence type="ECO:0000256" key="7">
    <source>
        <dbReference type="ARBA" id="ARBA00022958"/>
    </source>
</evidence>
<dbReference type="NCBIfam" id="NF001454">
    <property type="entry name" value="PRK00315.1"/>
    <property type="match status" value="1"/>
</dbReference>
<gene>
    <name evidence="11" type="primary">kdpC</name>
    <name evidence="12" type="ORF">AA0535_1336</name>
</gene>
<evidence type="ECO:0000313" key="12">
    <source>
        <dbReference type="EMBL" id="GBQ87664.1"/>
    </source>
</evidence>
<keyword evidence="1 11" id="KW-0813">Transport</keyword>
<reference evidence="12" key="1">
    <citation type="submission" date="2013-04" db="EMBL/GenBank/DDBJ databases">
        <title>The genome sequencing project of 58 acetic acid bacteria.</title>
        <authorList>
            <person name="Okamoto-Kainuma A."/>
            <person name="Ishikawa M."/>
            <person name="Umino S."/>
            <person name="Koizumi Y."/>
            <person name="Shiwa Y."/>
            <person name="Yoshikawa H."/>
            <person name="Matsutani M."/>
            <person name="Matsushita K."/>
        </authorList>
    </citation>
    <scope>NUCLEOTIDE SEQUENCE</scope>
    <source>
        <strain evidence="12">NRIC 0535</strain>
    </source>
</reference>
<evidence type="ECO:0000256" key="10">
    <source>
        <dbReference type="ARBA" id="ARBA00023136"/>
    </source>
</evidence>
<organism evidence="12 13">
    <name type="scientific">Asaia krungthepensis NRIC 0535</name>
    <dbReference type="NCBI Taxonomy" id="1307925"/>
    <lineage>
        <taxon>Bacteria</taxon>
        <taxon>Pseudomonadati</taxon>
        <taxon>Pseudomonadota</taxon>
        <taxon>Alphaproteobacteria</taxon>
        <taxon>Acetobacterales</taxon>
        <taxon>Acetobacteraceae</taxon>
        <taxon>Asaia</taxon>
    </lineage>
</organism>
<evidence type="ECO:0000256" key="8">
    <source>
        <dbReference type="ARBA" id="ARBA00022989"/>
    </source>
</evidence>
<evidence type="ECO:0000256" key="2">
    <source>
        <dbReference type="ARBA" id="ARBA00022475"/>
    </source>
</evidence>
<dbReference type="NCBIfam" id="TIGR00681">
    <property type="entry name" value="kdpC"/>
    <property type="match status" value="1"/>
</dbReference>
<dbReference type="PANTHER" id="PTHR30042:SF2">
    <property type="entry name" value="POTASSIUM-TRANSPORTING ATPASE KDPC SUBUNIT"/>
    <property type="match status" value="1"/>
</dbReference>
<keyword evidence="10 11" id="KW-0472">Membrane</keyword>
<evidence type="ECO:0000256" key="11">
    <source>
        <dbReference type="HAMAP-Rule" id="MF_00276"/>
    </source>
</evidence>
<proteinExistence type="inferred from homology"/>
<comment type="caution">
    <text evidence="12">The sequence shown here is derived from an EMBL/GenBank/DDBJ whole genome shotgun (WGS) entry which is preliminary data.</text>
</comment>
<evidence type="ECO:0000256" key="9">
    <source>
        <dbReference type="ARBA" id="ARBA00023065"/>
    </source>
</evidence>
<dbReference type="RefSeq" id="WP_264815181.1">
    <property type="nucleotide sequence ID" value="NZ_BAPV01000010.1"/>
</dbReference>
<keyword evidence="8 11" id="KW-1133">Transmembrane helix</keyword>
<keyword evidence="7 11" id="KW-0630">Potassium</keyword>
<keyword evidence="9 11" id="KW-0406">Ion transport</keyword>
<dbReference type="EMBL" id="BAPV01000010">
    <property type="protein sequence ID" value="GBQ87664.1"/>
    <property type="molecule type" value="Genomic_DNA"/>
</dbReference>
<keyword evidence="6 11" id="KW-0067">ATP-binding</keyword>
<dbReference type="HAMAP" id="MF_00276">
    <property type="entry name" value="KdpC"/>
    <property type="match status" value="1"/>
</dbReference>
<evidence type="ECO:0000256" key="6">
    <source>
        <dbReference type="ARBA" id="ARBA00022840"/>
    </source>
</evidence>
<evidence type="ECO:0000313" key="13">
    <source>
        <dbReference type="Proteomes" id="UP001062776"/>
    </source>
</evidence>